<evidence type="ECO:0000259" key="1">
    <source>
        <dbReference type="Pfam" id="PF12697"/>
    </source>
</evidence>
<name>A0A0F6YFI9_9BACT</name>
<dbReference type="PANTHER" id="PTHR43798">
    <property type="entry name" value="MONOACYLGLYCEROL LIPASE"/>
    <property type="match status" value="1"/>
</dbReference>
<dbReference type="OrthoDB" id="5342129at2"/>
<protein>
    <submittedName>
        <fullName evidence="2">Putative hydrolase</fullName>
    </submittedName>
</protein>
<organism evidence="2 3">
    <name type="scientific">Sandaracinus amylolyticus</name>
    <dbReference type="NCBI Taxonomy" id="927083"/>
    <lineage>
        <taxon>Bacteria</taxon>
        <taxon>Pseudomonadati</taxon>
        <taxon>Myxococcota</taxon>
        <taxon>Polyangia</taxon>
        <taxon>Polyangiales</taxon>
        <taxon>Sandaracinaceae</taxon>
        <taxon>Sandaracinus</taxon>
    </lineage>
</organism>
<evidence type="ECO:0000313" key="3">
    <source>
        <dbReference type="Proteomes" id="UP000034883"/>
    </source>
</evidence>
<gene>
    <name evidence="2" type="ORF">DB32_000890</name>
</gene>
<dbReference type="Proteomes" id="UP000034883">
    <property type="component" value="Chromosome"/>
</dbReference>
<dbReference type="RefSeq" id="WP_053231166.1">
    <property type="nucleotide sequence ID" value="NZ_CP011125.1"/>
</dbReference>
<dbReference type="InterPro" id="IPR050266">
    <property type="entry name" value="AB_hydrolase_sf"/>
</dbReference>
<dbReference type="EMBL" id="CP011125">
    <property type="protein sequence ID" value="AKF03741.1"/>
    <property type="molecule type" value="Genomic_DNA"/>
</dbReference>
<keyword evidence="2" id="KW-0378">Hydrolase</keyword>
<dbReference type="KEGG" id="samy:DB32_000890"/>
<dbReference type="GO" id="GO:0016787">
    <property type="term" value="F:hydrolase activity"/>
    <property type="evidence" value="ECO:0007669"/>
    <property type="project" value="UniProtKB-KW"/>
</dbReference>
<dbReference type="Pfam" id="PF12697">
    <property type="entry name" value="Abhydrolase_6"/>
    <property type="match status" value="1"/>
</dbReference>
<reference evidence="2 3" key="1">
    <citation type="submission" date="2015-03" db="EMBL/GenBank/DDBJ databases">
        <title>Genome assembly of Sandaracinus amylolyticus DSM 53668.</title>
        <authorList>
            <person name="Sharma G."/>
            <person name="Subramanian S."/>
        </authorList>
    </citation>
    <scope>NUCLEOTIDE SEQUENCE [LARGE SCALE GENOMIC DNA]</scope>
    <source>
        <strain evidence="2 3">DSM 53668</strain>
    </source>
</reference>
<dbReference type="InterPro" id="IPR029058">
    <property type="entry name" value="AB_hydrolase_fold"/>
</dbReference>
<dbReference type="AlphaFoldDB" id="A0A0F6YFI9"/>
<proteinExistence type="predicted"/>
<dbReference type="PANTHER" id="PTHR43798:SF33">
    <property type="entry name" value="HYDROLASE, PUTATIVE (AFU_ORTHOLOGUE AFUA_2G14860)-RELATED"/>
    <property type="match status" value="1"/>
</dbReference>
<dbReference type="Gene3D" id="3.40.50.1820">
    <property type="entry name" value="alpha/beta hydrolase"/>
    <property type="match status" value="1"/>
</dbReference>
<accession>A0A0F6YFI9</accession>
<dbReference type="STRING" id="927083.DB32_000890"/>
<evidence type="ECO:0000313" key="2">
    <source>
        <dbReference type="EMBL" id="AKF03741.1"/>
    </source>
</evidence>
<dbReference type="SUPFAM" id="SSF53474">
    <property type="entry name" value="alpha/beta-Hydrolases"/>
    <property type="match status" value="1"/>
</dbReference>
<sequence>MASLTPFRQGRFDALPDVPRVAHGFFERETLDVDVAWGPRRRARVHVRKHGSGPPLLLLHGLMTSSYSWRYVLGPLGERFTCYAPDLPGNGKSEPCLDASYSPASFVTWIAALQDALGIGAAPCIANSMAGYLAMHAALEGVRFERLIQVHGPGIPEARFAALGVALSLPFAHDVLGAVIARDPERWCHRNVHYYDETLKSLEEAREYAAPLRTREGRRALSKYLQETMAIGPMRALRDRLQARRDRAEAFPVPLMLLYARRDPMVPARIGTEYAKLVPGARFEWVEDASHFAHVDAPERFLPPVLSFLNDRSRRAA</sequence>
<dbReference type="InterPro" id="IPR000073">
    <property type="entry name" value="AB_hydrolase_1"/>
</dbReference>
<feature type="domain" description="AB hydrolase-1" evidence="1">
    <location>
        <begin position="56"/>
        <end position="301"/>
    </location>
</feature>
<keyword evidence="3" id="KW-1185">Reference proteome</keyword>
<dbReference type="GO" id="GO:0016020">
    <property type="term" value="C:membrane"/>
    <property type="evidence" value="ECO:0007669"/>
    <property type="project" value="TreeGrafter"/>
</dbReference>